<dbReference type="Pfam" id="PF06458">
    <property type="entry name" value="MucBP"/>
    <property type="match status" value="2"/>
</dbReference>
<keyword evidence="4" id="KW-0732">Signal</keyword>
<keyword evidence="3" id="KW-1133">Transmembrane helix</keyword>
<evidence type="ECO:0000256" key="2">
    <source>
        <dbReference type="SAM" id="MobiDB-lite"/>
    </source>
</evidence>
<dbReference type="InterPro" id="IPR032675">
    <property type="entry name" value="LRR_dom_sf"/>
</dbReference>
<evidence type="ECO:0000256" key="3">
    <source>
        <dbReference type="SAM" id="Phobius"/>
    </source>
</evidence>
<keyword evidence="3" id="KW-0812">Transmembrane</keyword>
<dbReference type="SUPFAM" id="SSF52058">
    <property type="entry name" value="L domain-like"/>
    <property type="match status" value="1"/>
</dbReference>
<protein>
    <submittedName>
        <fullName evidence="6">MucBP domain-containing protein</fullName>
    </submittedName>
</protein>
<dbReference type="InterPro" id="IPR005046">
    <property type="entry name" value="DUF285"/>
</dbReference>
<feature type="signal peptide" evidence="4">
    <location>
        <begin position="1"/>
        <end position="25"/>
    </location>
</feature>
<accession>A0AA46TU98</accession>
<keyword evidence="3" id="KW-0472">Membrane</keyword>
<keyword evidence="1" id="KW-0677">Repeat</keyword>
<feature type="compositionally biased region" description="Polar residues" evidence="2">
    <location>
        <begin position="572"/>
        <end position="591"/>
    </location>
</feature>
<dbReference type="InterPro" id="IPR009459">
    <property type="entry name" value="MucBP_dom"/>
</dbReference>
<feature type="chain" id="PRO_5041253822" evidence="4">
    <location>
        <begin position="26"/>
        <end position="644"/>
    </location>
</feature>
<dbReference type="Gene3D" id="3.80.10.10">
    <property type="entry name" value="Ribonuclease Inhibitor"/>
    <property type="match status" value="1"/>
</dbReference>
<feature type="region of interest" description="Disordered" evidence="2">
    <location>
        <begin position="527"/>
        <end position="592"/>
    </location>
</feature>
<dbReference type="AlphaFoldDB" id="A0AA46TU98"/>
<organism evidence="6 7">
    <name type="scientific">Lactococcus garvieae</name>
    <dbReference type="NCBI Taxonomy" id="1363"/>
    <lineage>
        <taxon>Bacteria</taxon>
        <taxon>Bacillati</taxon>
        <taxon>Bacillota</taxon>
        <taxon>Bacilli</taxon>
        <taxon>Lactobacillales</taxon>
        <taxon>Streptococcaceae</taxon>
        <taxon>Lactococcus</taxon>
    </lineage>
</organism>
<evidence type="ECO:0000313" key="6">
    <source>
        <dbReference type="EMBL" id="UYT09681.1"/>
    </source>
</evidence>
<name>A0AA46TU98_9LACT</name>
<proteinExistence type="predicted"/>
<gene>
    <name evidence="6" type="ORF">OF801_06765</name>
</gene>
<dbReference type="EMBL" id="CP109635">
    <property type="protein sequence ID" value="UYT09681.1"/>
    <property type="molecule type" value="Genomic_DNA"/>
</dbReference>
<feature type="compositionally biased region" description="Low complexity" evidence="2">
    <location>
        <begin position="540"/>
        <end position="551"/>
    </location>
</feature>
<feature type="domain" description="MucBP" evidence="5">
    <location>
        <begin position="392"/>
        <end position="454"/>
    </location>
</feature>
<dbReference type="Gene3D" id="3.10.20.320">
    <property type="entry name" value="Putative peptidoglycan bound protein (lpxtg motif)"/>
    <property type="match status" value="2"/>
</dbReference>
<feature type="region of interest" description="Disordered" evidence="2">
    <location>
        <begin position="37"/>
        <end position="117"/>
    </location>
</feature>
<dbReference type="NCBIfam" id="TIGR02167">
    <property type="entry name" value="Liste_lipo_26"/>
    <property type="match status" value="2"/>
</dbReference>
<dbReference type="Pfam" id="PF03382">
    <property type="entry name" value="DUF285"/>
    <property type="match status" value="1"/>
</dbReference>
<evidence type="ECO:0000259" key="5">
    <source>
        <dbReference type="Pfam" id="PF06458"/>
    </source>
</evidence>
<evidence type="ECO:0000313" key="7">
    <source>
        <dbReference type="Proteomes" id="UP001164042"/>
    </source>
</evidence>
<feature type="transmembrane region" description="Helical" evidence="3">
    <location>
        <begin position="600"/>
        <end position="619"/>
    </location>
</feature>
<reference evidence="6" key="1">
    <citation type="submission" date="2022-10" db="EMBL/GenBank/DDBJ databases">
        <title>Genome assembly of Lactococcus garvieae isolates from cricket gut.</title>
        <authorList>
            <person name="Luecke A.R."/>
            <person name="Brown A.M.V."/>
            <person name="Wakeman C.A."/>
        </authorList>
    </citation>
    <scope>NUCLEOTIDE SEQUENCE</scope>
    <source>
        <strain evidence="6">Alexii-11_2</strain>
    </source>
</reference>
<dbReference type="RefSeq" id="WP_264307792.1">
    <property type="nucleotide sequence ID" value="NZ_CP109635.1"/>
</dbReference>
<feature type="domain" description="MucBP" evidence="5">
    <location>
        <begin position="464"/>
        <end position="525"/>
    </location>
</feature>
<evidence type="ECO:0000256" key="4">
    <source>
        <dbReference type="SAM" id="SignalP"/>
    </source>
</evidence>
<dbReference type="Proteomes" id="UP001164042">
    <property type="component" value="Chromosome"/>
</dbReference>
<feature type="compositionally biased region" description="Basic and acidic residues" evidence="2">
    <location>
        <begin position="527"/>
        <end position="539"/>
    </location>
</feature>
<feature type="compositionally biased region" description="Polar residues" evidence="2">
    <location>
        <begin position="37"/>
        <end position="64"/>
    </location>
</feature>
<sequence>MRKATTVLMTSTLILSSIYPSAVHATENTIDNGIQNKNTEVQQIPDNVDNTASTNLDVGNNISPEETNNEEVETNSSSISEENVKQESLSNIPATSETNHSSEQTTETETSTVENNDIYASGTAGTCDWYITNEGVLHIGSGELENIYKGPWFNYQDKLVKIVFDGPVIAPSNLSYLFYQLSNVREIENLAYLDTSNTTITTLMFGSMLSLESLDVSSFNTSKVKEMGQMFQRVGIETLDLSNFDTRNVTNLQGVVTYCPNLRKLDVSSFDLSKINQAGYIPTHYFGDNLKLEEINLGNFNCNLLRNGGGFLQNSPVKKIIMSEEGRLDDKVSLKSPPTNETYTGKWQTVGSGTDQFPKGDWSGTTEELYERTQEGIADTYVWQPVLAQAEDVTIKYLDEDNKPIADDVVKTGSIGEDYTSEQKEIPGYTFKEVQGNPTGQFSDQAQTVVYIYTKDEVIPVTGTVIVKYEDEKGNTLSDSVIKSGTVGENYTTEKKDIKGYFFKETRGKVSGTFTDETQTVTYVYSKDDSESTDKDNEKNNTANKNNGLDTKGSEEETTNENSEVREESTTQTVNTLSNNKDNSKENSQALPQAGVKSSVIPLVAGLTLIALGLYTAVIRLKARKLESKNIKSLIFISKYGVIE</sequence>
<evidence type="ECO:0000256" key="1">
    <source>
        <dbReference type="ARBA" id="ARBA00022737"/>
    </source>
</evidence>
<feature type="compositionally biased region" description="Low complexity" evidence="2">
    <location>
        <begin position="95"/>
        <end position="112"/>
    </location>
</feature>
<dbReference type="InterPro" id="IPR011889">
    <property type="entry name" value="Liste_lipo_26"/>
</dbReference>